<keyword evidence="12" id="KW-1185">Reference proteome</keyword>
<keyword evidence="6 9" id="KW-1133">Transmembrane helix</keyword>
<evidence type="ECO:0000313" key="11">
    <source>
        <dbReference type="EMBL" id="CAL6040585.1"/>
    </source>
</evidence>
<evidence type="ECO:0000256" key="4">
    <source>
        <dbReference type="ARBA" id="ARBA00022692"/>
    </source>
</evidence>
<dbReference type="GO" id="GO:0046961">
    <property type="term" value="F:proton-transporting ATPase activity, rotational mechanism"/>
    <property type="evidence" value="ECO:0007669"/>
    <property type="project" value="InterPro"/>
</dbReference>
<reference evidence="10" key="1">
    <citation type="submission" date="2023-06" db="EMBL/GenBank/DDBJ databases">
        <authorList>
            <person name="Kurt Z."/>
        </authorList>
    </citation>
    <scope>NUCLEOTIDE SEQUENCE</scope>
</reference>
<dbReference type="EMBL" id="CATOUU010000924">
    <property type="protein sequence ID" value="CAI9959765.1"/>
    <property type="molecule type" value="Genomic_DNA"/>
</dbReference>
<keyword evidence="5 9" id="KW-0375">Hydrogen ion transport</keyword>
<comment type="caution">
    <text evidence="10">The sequence shown here is derived from an EMBL/GenBank/DDBJ whole genome shotgun (WGS) entry which is preliminary data.</text>
</comment>
<keyword evidence="4 9" id="KW-0812">Transmembrane</keyword>
<evidence type="ECO:0000256" key="8">
    <source>
        <dbReference type="ARBA" id="ARBA00023136"/>
    </source>
</evidence>
<feature type="transmembrane region" description="Helical" evidence="9">
    <location>
        <begin position="548"/>
        <end position="574"/>
    </location>
</feature>
<keyword evidence="3 9" id="KW-0813">Transport</keyword>
<dbReference type="GO" id="GO:0007035">
    <property type="term" value="P:vacuolar acidification"/>
    <property type="evidence" value="ECO:0007669"/>
    <property type="project" value="TreeGrafter"/>
</dbReference>
<sequence length="786" mass="90124">MSASELWRSKTMKHCNLIMKRDASAPILQGLMHLNTVQFIDMNENVPAFSRTFSKDIAKIYDVEQKLNFMRTAIEHSTVRIPDQLKNIETNSIVSLEQELDKVIGEYKSLAADYISNRQRNDEIYEQLLVYKNLSKVDIKDQAERDNEEVKLQAQITGALVSDENADDSLNSVVFTIQRKLTYMVIKTLYRVTYGNIYYETFQFEERLGNDDESGDKDLVSLFVPGQESLARCQKVLNSFGAHMYEVPDNVETAKKNAVEALDAFNMTLLLSKQRQDNILSQTAKYIDFWTEMVHEQRQITHTMNMFNTHEDMVSCRCWIPEDNMERVRAEIEAIDFREHVTAKTMLVEEEVPKGVSPPTHFPTNKYTAVFQAIVSSYGTPTYKEINPAYFYLYQFPFTYSMMFGDMCHGFINAFVAFLLIFNEKKLEKIHNDMFELIFFGRYIIFIMSCYSMITGLIYNDFYALGFNVFGTTYKWALDTSGTKFVADNTKVYPFGIDATWHWADNSMIFLNSYKMKLSVVIGIMQMLFGLIVKLINLINQKKTAQIICVWIPEFGFMFAFFGYMVFCIIYKWLVHWPEGSNPPALINMLIQIFLSPGTIDPTNQLFNSNKVQSGVQTAVFLFAVIFALWLMLAEPIHEVIHMKKHPNPETDRALSDIIVQQVIHTIEYVLGCISHTASYLRLWALSLAHSQLAEVFFDQLLGISIKMTGVAGGALSLLITYGAFFGATIGVLCMMEALSAYLHCLRLAWIEFNSKFFTAEGYTFEPLNGECGYGLAITSDMVRSE</sequence>
<dbReference type="GO" id="GO:0051117">
    <property type="term" value="F:ATPase binding"/>
    <property type="evidence" value="ECO:0007669"/>
    <property type="project" value="TreeGrafter"/>
</dbReference>
<organism evidence="10">
    <name type="scientific">Hexamita inflata</name>
    <dbReference type="NCBI Taxonomy" id="28002"/>
    <lineage>
        <taxon>Eukaryota</taxon>
        <taxon>Metamonada</taxon>
        <taxon>Diplomonadida</taxon>
        <taxon>Hexamitidae</taxon>
        <taxon>Hexamitinae</taxon>
        <taxon>Hexamita</taxon>
    </lineage>
</organism>
<keyword evidence="8 9" id="KW-0472">Membrane</keyword>
<evidence type="ECO:0000256" key="1">
    <source>
        <dbReference type="ARBA" id="ARBA00004141"/>
    </source>
</evidence>
<dbReference type="Proteomes" id="UP001642409">
    <property type="component" value="Unassembled WGS sequence"/>
</dbReference>
<comment type="function">
    <text evidence="9">Essential component of the vacuolar proton pump (V-ATPase), a multimeric enzyme that catalyzes the translocation of protons across the membranes. Required for assembly and activity of the V-ATPase.</text>
</comment>
<dbReference type="InterPro" id="IPR026028">
    <property type="entry name" value="V-type_ATPase_116kDa_su_euka"/>
</dbReference>
<dbReference type="PANTHER" id="PTHR11629">
    <property type="entry name" value="VACUOLAR PROTON ATPASES"/>
    <property type="match status" value="1"/>
</dbReference>
<dbReference type="PANTHER" id="PTHR11629:SF63">
    <property type="entry name" value="V-TYPE PROTON ATPASE SUBUNIT A"/>
    <property type="match status" value="1"/>
</dbReference>
<comment type="subcellular location">
    <subcellularLocation>
        <location evidence="1">Membrane</location>
        <topology evidence="1">Multi-pass membrane protein</topology>
    </subcellularLocation>
</comment>
<evidence type="ECO:0000256" key="3">
    <source>
        <dbReference type="ARBA" id="ARBA00022448"/>
    </source>
</evidence>
<reference evidence="11 12" key="2">
    <citation type="submission" date="2024-07" db="EMBL/GenBank/DDBJ databases">
        <authorList>
            <person name="Akdeniz Z."/>
        </authorList>
    </citation>
    <scope>NUCLEOTIDE SEQUENCE [LARGE SCALE GENOMIC DNA]</scope>
</reference>
<dbReference type="GO" id="GO:0000220">
    <property type="term" value="C:vacuolar proton-transporting V-type ATPase, V0 domain"/>
    <property type="evidence" value="ECO:0007669"/>
    <property type="project" value="InterPro"/>
</dbReference>
<comment type="similarity">
    <text evidence="2 9">Belongs to the V-ATPase 116 kDa subunit family.</text>
</comment>
<dbReference type="AlphaFoldDB" id="A0AA86QYN0"/>
<proteinExistence type="inferred from homology"/>
<accession>A0AA86QYN0</accession>
<dbReference type="EMBL" id="CAXDID020000146">
    <property type="protein sequence ID" value="CAL6040585.1"/>
    <property type="molecule type" value="Genomic_DNA"/>
</dbReference>
<dbReference type="PIRSF" id="PIRSF001293">
    <property type="entry name" value="ATP6V0A1"/>
    <property type="match status" value="1"/>
</dbReference>
<name>A0AA86QYN0_9EUKA</name>
<keyword evidence="7 9" id="KW-0406">Ion transport</keyword>
<evidence type="ECO:0000256" key="9">
    <source>
        <dbReference type="RuleBase" id="RU361189"/>
    </source>
</evidence>
<evidence type="ECO:0000256" key="2">
    <source>
        <dbReference type="ARBA" id="ARBA00009904"/>
    </source>
</evidence>
<gene>
    <name evidence="11" type="ORF">HINF_LOCUS38404</name>
    <name evidence="10" type="ORF">HINF_LOCUS47410</name>
</gene>
<feature type="transmembrane region" description="Helical" evidence="9">
    <location>
        <begin position="711"/>
        <end position="733"/>
    </location>
</feature>
<evidence type="ECO:0000256" key="5">
    <source>
        <dbReference type="ARBA" id="ARBA00022781"/>
    </source>
</evidence>
<dbReference type="InterPro" id="IPR002490">
    <property type="entry name" value="V-ATPase_116kDa_su"/>
</dbReference>
<dbReference type="Pfam" id="PF01496">
    <property type="entry name" value="V_ATPase_I"/>
    <property type="match status" value="1"/>
</dbReference>
<feature type="transmembrane region" description="Helical" evidence="9">
    <location>
        <begin position="518"/>
        <end position="536"/>
    </location>
</feature>
<evidence type="ECO:0000256" key="6">
    <source>
        <dbReference type="ARBA" id="ARBA00022989"/>
    </source>
</evidence>
<feature type="transmembrane region" description="Helical" evidence="9">
    <location>
        <begin position="434"/>
        <end position="459"/>
    </location>
</feature>
<feature type="transmembrane region" description="Helical" evidence="9">
    <location>
        <begin position="616"/>
        <end position="634"/>
    </location>
</feature>
<evidence type="ECO:0000256" key="7">
    <source>
        <dbReference type="ARBA" id="ARBA00023065"/>
    </source>
</evidence>
<protein>
    <recommendedName>
        <fullName evidence="9">V-type proton ATPase subunit a</fullName>
    </recommendedName>
</protein>
<evidence type="ECO:0000313" key="10">
    <source>
        <dbReference type="EMBL" id="CAI9959765.1"/>
    </source>
</evidence>
<evidence type="ECO:0000313" key="12">
    <source>
        <dbReference type="Proteomes" id="UP001642409"/>
    </source>
</evidence>
<feature type="transmembrane region" description="Helical" evidence="9">
    <location>
        <begin position="398"/>
        <end position="422"/>
    </location>
</feature>